<sequence>MHIFKIITPSERTETKTEVTRWVVKSEISDSTWDDLICKLQALFNTRSTQFFISWFDGTDYCTIRDHKELQDAVEFFAEQGAADKAVRIYASPDKREHHTIFGVKPDEDDAVSLMEAPATEASEQDANDPLNEETDHLGETLSEHSVSEKNEESEPEETTTLPEPVGPEPMPAQSTEVKQPVTIPMVAYPQYPVNPYMQYMTPYGYPPVITPQWPTTSDPSVGPQTLAQQAYVAGATAPPLTEQRDTLVVEPDNSGPDVAMQQAIRSLSITSTSNAEPQTTTKVLSQSINPQPINKPSDTEHGKKGKSKGRAKYVQMSLQTLREMGFTQDEKELKKLIKSTNGNLNKIIDLLQRQSS</sequence>
<dbReference type="SMART" id="SM00165">
    <property type="entry name" value="UBA"/>
    <property type="match status" value="1"/>
</dbReference>
<feature type="region of interest" description="Disordered" evidence="1">
    <location>
        <begin position="284"/>
        <end position="312"/>
    </location>
</feature>
<evidence type="ECO:0000259" key="2">
    <source>
        <dbReference type="PROSITE" id="PS50030"/>
    </source>
</evidence>
<dbReference type="InterPro" id="IPR015940">
    <property type="entry name" value="UBA"/>
</dbReference>
<feature type="domain" description="UBA" evidence="2">
    <location>
        <begin position="313"/>
        <end position="355"/>
    </location>
</feature>
<evidence type="ECO:0000313" key="4">
    <source>
        <dbReference type="Proteomes" id="UP000324629"/>
    </source>
</evidence>
<feature type="compositionally biased region" description="Basic and acidic residues" evidence="1">
    <location>
        <begin position="140"/>
        <end position="153"/>
    </location>
</feature>
<organism evidence="3 4">
    <name type="scientific">Paragonimus westermani</name>
    <dbReference type="NCBI Taxonomy" id="34504"/>
    <lineage>
        <taxon>Eukaryota</taxon>
        <taxon>Metazoa</taxon>
        <taxon>Spiralia</taxon>
        <taxon>Lophotrochozoa</taxon>
        <taxon>Platyhelminthes</taxon>
        <taxon>Trematoda</taxon>
        <taxon>Digenea</taxon>
        <taxon>Plagiorchiida</taxon>
        <taxon>Troglotremata</taxon>
        <taxon>Troglotrematidae</taxon>
        <taxon>Paragonimus</taxon>
    </lineage>
</organism>
<feature type="compositionally biased region" description="Polar residues" evidence="1">
    <location>
        <begin position="284"/>
        <end position="297"/>
    </location>
</feature>
<dbReference type="CDD" id="cd05992">
    <property type="entry name" value="PB1"/>
    <property type="match status" value="1"/>
</dbReference>
<dbReference type="AlphaFoldDB" id="A0A5J4NDY5"/>
<evidence type="ECO:0000313" key="3">
    <source>
        <dbReference type="EMBL" id="KAA3673673.1"/>
    </source>
</evidence>
<gene>
    <name evidence="3" type="ORF">DEA37_0014996</name>
</gene>
<accession>A0A5J4NDY5</accession>
<comment type="caution">
    <text evidence="3">The sequence shown here is derived from an EMBL/GenBank/DDBJ whole genome shotgun (WGS) entry which is preliminary data.</text>
</comment>
<reference evidence="3 4" key="1">
    <citation type="journal article" date="2019" name="Gigascience">
        <title>Whole-genome sequence of the oriental lung fluke Paragonimus westermani.</title>
        <authorList>
            <person name="Oey H."/>
            <person name="Zakrzewski M."/>
            <person name="Narain K."/>
            <person name="Devi K.R."/>
            <person name="Agatsuma T."/>
            <person name="Nawaratna S."/>
            <person name="Gobert G.N."/>
            <person name="Jones M.K."/>
            <person name="Ragan M.A."/>
            <person name="McManus D.P."/>
            <person name="Krause L."/>
        </authorList>
    </citation>
    <scope>NUCLEOTIDE SEQUENCE [LARGE SCALE GENOMIC DNA]</scope>
    <source>
        <strain evidence="3 4">IND2009</strain>
    </source>
</reference>
<feature type="region of interest" description="Disordered" evidence="1">
    <location>
        <begin position="140"/>
        <end position="174"/>
    </location>
</feature>
<proteinExistence type="predicted"/>
<dbReference type="EMBL" id="QNGE01003730">
    <property type="protein sequence ID" value="KAA3673673.1"/>
    <property type="molecule type" value="Genomic_DNA"/>
</dbReference>
<dbReference type="SUPFAM" id="SSF46934">
    <property type="entry name" value="UBA-like"/>
    <property type="match status" value="1"/>
</dbReference>
<name>A0A5J4NDY5_9TREM</name>
<dbReference type="InterPro" id="IPR009060">
    <property type="entry name" value="UBA-like_sf"/>
</dbReference>
<dbReference type="Proteomes" id="UP000324629">
    <property type="component" value="Unassembled WGS sequence"/>
</dbReference>
<dbReference type="PROSITE" id="PS50030">
    <property type="entry name" value="UBA"/>
    <property type="match status" value="1"/>
</dbReference>
<keyword evidence="4" id="KW-1185">Reference proteome</keyword>
<evidence type="ECO:0000256" key="1">
    <source>
        <dbReference type="SAM" id="MobiDB-lite"/>
    </source>
</evidence>
<protein>
    <recommendedName>
        <fullName evidence="2">UBA domain-containing protein</fullName>
    </recommendedName>
</protein>
<dbReference type="Gene3D" id="1.10.8.10">
    <property type="entry name" value="DNA helicase RuvA subunit, C-terminal domain"/>
    <property type="match status" value="1"/>
</dbReference>